<evidence type="ECO:0000313" key="2">
    <source>
        <dbReference type="Proteomes" id="UP000231279"/>
    </source>
</evidence>
<comment type="caution">
    <text evidence="1">The sequence shown here is derived from an EMBL/GenBank/DDBJ whole genome shotgun (WGS) entry which is preliminary data.</text>
</comment>
<sequence>MNEEKNSSPESTIADGWEFIWKRNHEITVQVPENNQERGNSSRFRLTLLARALLV</sequence>
<dbReference type="EMBL" id="NKXS01001081">
    <property type="protein sequence ID" value="PIN20622.1"/>
    <property type="molecule type" value="Genomic_DNA"/>
</dbReference>
<proteinExistence type="predicted"/>
<evidence type="ECO:0000313" key="1">
    <source>
        <dbReference type="EMBL" id="PIN20622.1"/>
    </source>
</evidence>
<keyword evidence="2" id="KW-1185">Reference proteome</keyword>
<organism evidence="1 2">
    <name type="scientific">Handroanthus impetiginosus</name>
    <dbReference type="NCBI Taxonomy" id="429701"/>
    <lineage>
        <taxon>Eukaryota</taxon>
        <taxon>Viridiplantae</taxon>
        <taxon>Streptophyta</taxon>
        <taxon>Embryophyta</taxon>
        <taxon>Tracheophyta</taxon>
        <taxon>Spermatophyta</taxon>
        <taxon>Magnoliopsida</taxon>
        <taxon>eudicotyledons</taxon>
        <taxon>Gunneridae</taxon>
        <taxon>Pentapetalae</taxon>
        <taxon>asterids</taxon>
        <taxon>lamiids</taxon>
        <taxon>Lamiales</taxon>
        <taxon>Bignoniaceae</taxon>
        <taxon>Crescentiina</taxon>
        <taxon>Tabebuia alliance</taxon>
        <taxon>Handroanthus</taxon>
    </lineage>
</organism>
<dbReference type="Proteomes" id="UP000231279">
    <property type="component" value="Unassembled WGS sequence"/>
</dbReference>
<reference evidence="2" key="1">
    <citation type="journal article" date="2018" name="Gigascience">
        <title>Genome assembly of the Pink Ipe (Handroanthus impetiginosus, Bignoniaceae), a highly valued, ecologically keystone Neotropical timber forest tree.</title>
        <authorList>
            <person name="Silva-Junior O.B."/>
            <person name="Grattapaglia D."/>
            <person name="Novaes E."/>
            <person name="Collevatti R.G."/>
        </authorList>
    </citation>
    <scope>NUCLEOTIDE SEQUENCE [LARGE SCALE GENOMIC DNA]</scope>
    <source>
        <strain evidence="2">cv. UFG-1</strain>
    </source>
</reference>
<accession>A0A2G9HSW4</accession>
<name>A0A2G9HSW4_9LAMI</name>
<protein>
    <submittedName>
        <fullName evidence="1">Uncharacterized protein</fullName>
    </submittedName>
</protein>
<gene>
    <name evidence="1" type="ORF">CDL12_06684</name>
</gene>
<dbReference type="AlphaFoldDB" id="A0A2G9HSW4"/>